<evidence type="ECO:0000256" key="7">
    <source>
        <dbReference type="ARBA" id="ARBA00023128"/>
    </source>
</evidence>
<gene>
    <name evidence="9" type="ORF">KGF57_000008</name>
</gene>
<dbReference type="GO" id="GO:0005739">
    <property type="term" value="C:mitochondrion"/>
    <property type="evidence" value="ECO:0007669"/>
    <property type="project" value="UniProtKB-SubCell"/>
</dbReference>
<evidence type="ECO:0000256" key="3">
    <source>
        <dbReference type="ARBA" id="ARBA00009790"/>
    </source>
</evidence>
<keyword evidence="10" id="KW-1185">Reference proteome</keyword>
<keyword evidence="6" id="KW-0809">Transit peptide</keyword>
<sequence>MAHVLRYGPRQRELLHKLSRNYTSYSISVNDAVTRAHDNSVSHASSTTTQTVNETSPTRLPSKSLTESYEISSVFASNVEPTRELQIKNELIMLSEQKSFEKLVSVLETWSSRDIDGMVKTLGRELIASYLKDIIKENRKRQVKKHSLSPIQKSNKLMKMIQKLTDSSDFTVENKFTNEIRNVYRNLIYRGRNEHFYNKDKRQDIYSGNNLTGYKLIPSDFENLMELELGNYKLDLASRWFQIFRKQHGDQWRQHMTPRLWTLAFKIDGMGDNRFWTIKETDLSSYYKNPLRSRFNPRMKVDLMDVQYDLQDLDLEFHASVIQSFAYSGQLNGIKSYVSGIWGVDQNGKLSSSRTKVGSLTHLYPSTDFLTALFASFAYNGEFFSGIKYINAFQLAYDEIDSDGVKNKVFWEQVFKWANVSTLFEESRALKYFLTKSNYSRGNSVDLKDAQNDASFDYVGYLQFIDSLKSERVKTFDQLWSIIQNDKEHLPFSNSIYKAYLDVLKEAPEESKLFAYLTSLLKEYSRYHVKTNTFTKRSGMGFFPTNGISHSIRVLYTEAMKSLVELKGTSTFLGQIQPLISKWSIDEPMEKKLMAWADTRMPAYRKDLEAKREEFMKNLSSDEEESLLDVL</sequence>
<keyword evidence="7" id="KW-0496">Mitochondrion</keyword>
<evidence type="ECO:0000313" key="10">
    <source>
        <dbReference type="Proteomes" id="UP001204833"/>
    </source>
</evidence>
<dbReference type="InterPro" id="IPR024319">
    <property type="entry name" value="ATPase_expression_mit"/>
</dbReference>
<proteinExistence type="inferred from homology"/>
<evidence type="ECO:0000256" key="8">
    <source>
        <dbReference type="SAM" id="MobiDB-lite"/>
    </source>
</evidence>
<dbReference type="RefSeq" id="XP_051611427.1">
    <property type="nucleotide sequence ID" value="XM_051755305.1"/>
</dbReference>
<dbReference type="Proteomes" id="UP001204833">
    <property type="component" value="Unassembled WGS sequence"/>
</dbReference>
<evidence type="ECO:0000256" key="2">
    <source>
        <dbReference type="ARBA" id="ARBA00004173"/>
    </source>
</evidence>
<evidence type="ECO:0000256" key="4">
    <source>
        <dbReference type="ARBA" id="ARBA00011657"/>
    </source>
</evidence>
<protein>
    <recommendedName>
        <fullName evidence="5">ATPase expression protein 2, mitochondrial</fullName>
    </recommendedName>
</protein>
<comment type="similarity">
    <text evidence="3">Belongs to the AEP2 family.</text>
</comment>
<reference evidence="9 10" key="1">
    <citation type="journal article" date="2022" name="DNA Res.">
        <title>Genome analysis of five recently described species of the CUG-Ser clade uncovers Candida theae as a new hybrid lineage with pathogenic potential in the Candida parapsilosis species complex.</title>
        <authorList>
            <person name="Mixao V."/>
            <person name="Del Olmo V."/>
            <person name="Hegedusova E."/>
            <person name="Saus E."/>
            <person name="Pryszcz L."/>
            <person name="Cillingova A."/>
            <person name="Nosek J."/>
            <person name="Gabaldon T."/>
        </authorList>
    </citation>
    <scope>NUCLEOTIDE SEQUENCE [LARGE SCALE GENOMIC DNA]</scope>
    <source>
        <strain evidence="9 10">CBS 12239</strain>
    </source>
</reference>
<accession>A0AAD5BL08</accession>
<feature type="compositionally biased region" description="Polar residues" evidence="8">
    <location>
        <begin position="41"/>
        <end position="63"/>
    </location>
</feature>
<evidence type="ECO:0000256" key="6">
    <source>
        <dbReference type="ARBA" id="ARBA00022946"/>
    </source>
</evidence>
<name>A0AAD5BL08_9ASCO</name>
<comment type="subcellular location">
    <subcellularLocation>
        <location evidence="2">Mitochondrion</location>
    </subcellularLocation>
</comment>
<dbReference type="Pfam" id="PF12921">
    <property type="entry name" value="ATP13"/>
    <property type="match status" value="1"/>
</dbReference>
<comment type="subunit">
    <text evidence="4">Binds to the 5'UTR of the OLI1 mRNA.</text>
</comment>
<dbReference type="EMBL" id="JAIHNG010000001">
    <property type="protein sequence ID" value="KAI5968893.1"/>
    <property type="molecule type" value="Genomic_DNA"/>
</dbReference>
<comment type="function">
    <text evidence="1">Required for translation of the mitochondrial OLI1 transcript coding for the mitochondrial ATP synthase subunit 9.</text>
</comment>
<organism evidence="9 10">
    <name type="scientific">Candida theae</name>
    <dbReference type="NCBI Taxonomy" id="1198502"/>
    <lineage>
        <taxon>Eukaryota</taxon>
        <taxon>Fungi</taxon>
        <taxon>Dikarya</taxon>
        <taxon>Ascomycota</taxon>
        <taxon>Saccharomycotina</taxon>
        <taxon>Pichiomycetes</taxon>
        <taxon>Debaryomycetaceae</taxon>
        <taxon>Candida/Lodderomyces clade</taxon>
        <taxon>Candida</taxon>
    </lineage>
</organism>
<dbReference type="GeneID" id="76148068"/>
<feature type="region of interest" description="Disordered" evidence="8">
    <location>
        <begin position="38"/>
        <end position="63"/>
    </location>
</feature>
<evidence type="ECO:0000313" key="9">
    <source>
        <dbReference type="EMBL" id="KAI5968893.1"/>
    </source>
</evidence>
<dbReference type="AlphaFoldDB" id="A0AAD5BL08"/>
<comment type="caution">
    <text evidence="9">The sequence shown here is derived from an EMBL/GenBank/DDBJ whole genome shotgun (WGS) entry which is preliminary data.</text>
</comment>
<evidence type="ECO:0000256" key="1">
    <source>
        <dbReference type="ARBA" id="ARBA00002412"/>
    </source>
</evidence>
<evidence type="ECO:0000256" key="5">
    <source>
        <dbReference type="ARBA" id="ARBA00019258"/>
    </source>
</evidence>